<dbReference type="InterPro" id="IPR017856">
    <property type="entry name" value="Integrase-like_N"/>
</dbReference>
<dbReference type="GO" id="GO:0099617">
    <property type="term" value="C:matrix side of mitochondrial inner membrane"/>
    <property type="evidence" value="ECO:0007669"/>
    <property type="project" value="EnsemblFungi"/>
</dbReference>
<dbReference type="SUPFAM" id="SSF75625">
    <property type="entry name" value="YebC-like"/>
    <property type="match status" value="1"/>
</dbReference>
<dbReference type="STRING" id="1266660.A0A1G4K3R2"/>
<dbReference type="InterPro" id="IPR029072">
    <property type="entry name" value="YebC-like"/>
</dbReference>
<dbReference type="InterPro" id="IPR002876">
    <property type="entry name" value="Transcrip_reg_TACO1-like"/>
</dbReference>
<dbReference type="AlphaFoldDB" id="A0A1G4K3R2"/>
<reference evidence="5" key="1">
    <citation type="submission" date="2016-03" db="EMBL/GenBank/DDBJ databases">
        <authorList>
            <person name="Devillers H."/>
        </authorList>
    </citation>
    <scope>NUCLEOTIDE SEQUENCE [LARGE SCALE GENOMIC DNA]</scope>
    <source>
        <strain evidence="5">CBS 10888</strain>
    </source>
</reference>
<dbReference type="Gene3D" id="3.30.70.980">
    <property type="match status" value="2"/>
</dbReference>
<dbReference type="PANTHER" id="PTHR12532:SF0">
    <property type="entry name" value="TRANSLATIONAL ACTIVATOR OF CYTOCHROME C OXIDASE 1"/>
    <property type="match status" value="1"/>
</dbReference>
<proteinExistence type="inferred from homology"/>
<organism evidence="5 6">
    <name type="scientific">Lachancea dasiensis</name>
    <dbReference type="NCBI Taxonomy" id="1072105"/>
    <lineage>
        <taxon>Eukaryota</taxon>
        <taxon>Fungi</taxon>
        <taxon>Dikarya</taxon>
        <taxon>Ascomycota</taxon>
        <taxon>Saccharomycotina</taxon>
        <taxon>Saccharomycetes</taxon>
        <taxon>Saccharomycetales</taxon>
        <taxon>Saccharomycetaceae</taxon>
        <taxon>Lachancea</taxon>
    </lineage>
</organism>
<keyword evidence="6" id="KW-1185">Reference proteome</keyword>
<dbReference type="PANTHER" id="PTHR12532">
    <property type="entry name" value="TRANSLATIONAL ACTIVATOR OF CYTOCHROME C OXIDASE 1"/>
    <property type="match status" value="1"/>
</dbReference>
<dbReference type="Proteomes" id="UP000190274">
    <property type="component" value="Chromosome H"/>
</dbReference>
<dbReference type="InterPro" id="IPR048300">
    <property type="entry name" value="TACO1_YebC-like_2nd/3rd_dom"/>
</dbReference>
<name>A0A1G4K3R2_9SACH</name>
<evidence type="ECO:0000259" key="4">
    <source>
        <dbReference type="Pfam" id="PF20772"/>
    </source>
</evidence>
<dbReference type="Pfam" id="PF20772">
    <property type="entry name" value="TACO1_YebC_N"/>
    <property type="match status" value="1"/>
</dbReference>
<feature type="domain" description="TACO1/YebC-like second and third" evidence="3">
    <location>
        <begin position="111"/>
        <end position="282"/>
    </location>
</feature>
<dbReference type="InterPro" id="IPR049083">
    <property type="entry name" value="TACO1_YebC_N"/>
</dbReference>
<dbReference type="InterPro" id="IPR026564">
    <property type="entry name" value="Transcrip_reg_TACO1-like_dom3"/>
</dbReference>
<feature type="domain" description="TACO1/YebC-like N-terminal" evidence="4">
    <location>
        <begin position="28"/>
        <end position="100"/>
    </location>
</feature>
<evidence type="ECO:0000256" key="2">
    <source>
        <dbReference type="ARBA" id="ARBA00008724"/>
    </source>
</evidence>
<sequence>MLRLTVSSIPALLVRPFSVCRPVLSGHNKWSTIKHDKAKNDSERNKLFNKFANQIALAVKLGGGSSDPLLNVRLAAAIEAANKNNVTKRVVENAIRKGSGATSKDGAKSDTCVYEGMGPGGVAFVVEALTDNKNRTIGLVRSAFTKANGSITPTLYFFERKGSVVVQPPVALREFDQVMEKVLEIDGVEDLEVFEPQNTDKDALRAGYGDMLYELSTDPVHANQVASVLKEGGFYIQEVNVAYVPKDDMAVEILDEETKAKLKKFMGQLDEIDDVTDFYYNLKTST</sequence>
<gene>
    <name evidence="5" type="ORF">LADA_0H11298G</name>
</gene>
<evidence type="ECO:0000256" key="1">
    <source>
        <dbReference type="ARBA" id="ARBA00004173"/>
    </source>
</evidence>
<dbReference type="Gene3D" id="1.10.10.200">
    <property type="match status" value="1"/>
</dbReference>
<evidence type="ECO:0000313" key="6">
    <source>
        <dbReference type="Proteomes" id="UP000190274"/>
    </source>
</evidence>
<dbReference type="OrthoDB" id="2017544at2759"/>
<evidence type="ECO:0000313" key="5">
    <source>
        <dbReference type="EMBL" id="SCU98202.1"/>
    </source>
</evidence>
<dbReference type="HAMAP" id="MF_00693">
    <property type="entry name" value="Transcrip_reg_TACO1"/>
    <property type="match status" value="1"/>
</dbReference>
<dbReference type="FunFam" id="1.10.10.200:FF:000002">
    <property type="entry name" value="Probable transcriptional regulatory protein CLM62_37755"/>
    <property type="match status" value="1"/>
</dbReference>
<evidence type="ECO:0000259" key="3">
    <source>
        <dbReference type="Pfam" id="PF01709"/>
    </source>
</evidence>
<comment type="subcellular location">
    <subcellularLocation>
        <location evidence="1">Mitochondrion</location>
    </subcellularLocation>
</comment>
<protein>
    <submittedName>
        <fullName evidence="5">LADA_0H11298g1_1</fullName>
    </submittedName>
</protein>
<dbReference type="Pfam" id="PF01709">
    <property type="entry name" value="Transcrip_reg"/>
    <property type="match status" value="1"/>
</dbReference>
<accession>A0A1G4K3R2</accession>
<dbReference type="EMBL" id="LT598461">
    <property type="protein sequence ID" value="SCU98202.1"/>
    <property type="molecule type" value="Genomic_DNA"/>
</dbReference>
<comment type="similarity">
    <text evidence="2">Belongs to the TACO1 family.</text>
</comment>
<dbReference type="GO" id="GO:0032543">
    <property type="term" value="P:mitochondrial translation"/>
    <property type="evidence" value="ECO:0007669"/>
    <property type="project" value="EnsemblFungi"/>
</dbReference>